<organism evidence="5 6">
    <name type="scientific">Thermanaerothrix solaris</name>
    <dbReference type="NCBI Taxonomy" id="3058434"/>
    <lineage>
        <taxon>Bacteria</taxon>
        <taxon>Bacillati</taxon>
        <taxon>Chloroflexota</taxon>
        <taxon>Anaerolineae</taxon>
        <taxon>Anaerolineales</taxon>
        <taxon>Anaerolineaceae</taxon>
        <taxon>Thermanaerothrix</taxon>
    </lineage>
</organism>
<evidence type="ECO:0000259" key="4">
    <source>
        <dbReference type="Pfam" id="PF13649"/>
    </source>
</evidence>
<dbReference type="Gene3D" id="3.40.50.150">
    <property type="entry name" value="Vaccinia Virus protein VP39"/>
    <property type="match status" value="1"/>
</dbReference>
<dbReference type="PANTHER" id="PTHR43464">
    <property type="entry name" value="METHYLTRANSFERASE"/>
    <property type="match status" value="1"/>
</dbReference>
<dbReference type="SUPFAM" id="SSF53335">
    <property type="entry name" value="S-adenosyl-L-methionine-dependent methyltransferases"/>
    <property type="match status" value="1"/>
</dbReference>
<reference evidence="5 6" key="1">
    <citation type="submission" date="2023-07" db="EMBL/GenBank/DDBJ databases">
        <title>Novel species of Thermanaerothrix with wide hydrolytic capabilities.</title>
        <authorList>
            <person name="Zayulina K.S."/>
            <person name="Podosokorskaya O.A."/>
            <person name="Elcheninov A.G."/>
        </authorList>
    </citation>
    <scope>NUCLEOTIDE SEQUENCE [LARGE SCALE GENOMIC DNA]</scope>
    <source>
        <strain evidence="5 6">4228-RoL</strain>
    </source>
</reference>
<comment type="caution">
    <text evidence="5">The sequence shown here is derived from an EMBL/GenBank/DDBJ whole genome shotgun (WGS) entry which is preliminary data.</text>
</comment>
<dbReference type="EMBL" id="JAUHMF010000002">
    <property type="protein sequence ID" value="MDT8899244.1"/>
    <property type="molecule type" value="Genomic_DNA"/>
</dbReference>
<accession>A0ABU3NR24</accession>
<sequence>MPFLRGIKHLKQRLYLEWRYLGRPPWDTGVSPPELMDFIASNPPGRALDIGCGSGTNVGTLARAGWEVYGVDLSCLAVCRARRKLRAQSILANLYLGNVLNLSFPEAMFDLILDIGCYHQLGAIERQGYRERVQSWLARGGYFLWYAHFRSTAEKRSTHEIDDADINAWNSVLHLIWRKDTWEGNRRPAVWLLFQK</sequence>
<evidence type="ECO:0000256" key="1">
    <source>
        <dbReference type="ARBA" id="ARBA00022603"/>
    </source>
</evidence>
<dbReference type="PANTHER" id="PTHR43464:SF19">
    <property type="entry name" value="UBIQUINONE BIOSYNTHESIS O-METHYLTRANSFERASE, MITOCHONDRIAL"/>
    <property type="match status" value="1"/>
</dbReference>
<dbReference type="EC" id="2.1.-.-" evidence="5"/>
<dbReference type="InterPro" id="IPR041698">
    <property type="entry name" value="Methyltransf_25"/>
</dbReference>
<keyword evidence="3" id="KW-0949">S-adenosyl-L-methionine</keyword>
<dbReference type="RefSeq" id="WP_315625929.1">
    <property type="nucleotide sequence ID" value="NZ_JAUHMF010000002.1"/>
</dbReference>
<gene>
    <name evidence="5" type="ORF">QYE77_13340</name>
</gene>
<evidence type="ECO:0000313" key="6">
    <source>
        <dbReference type="Proteomes" id="UP001254165"/>
    </source>
</evidence>
<proteinExistence type="predicted"/>
<dbReference type="Pfam" id="PF13649">
    <property type="entry name" value="Methyltransf_25"/>
    <property type="match status" value="1"/>
</dbReference>
<name>A0ABU3NR24_9CHLR</name>
<dbReference type="GO" id="GO:0032259">
    <property type="term" value="P:methylation"/>
    <property type="evidence" value="ECO:0007669"/>
    <property type="project" value="UniProtKB-KW"/>
</dbReference>
<evidence type="ECO:0000256" key="3">
    <source>
        <dbReference type="ARBA" id="ARBA00022691"/>
    </source>
</evidence>
<keyword evidence="1 5" id="KW-0489">Methyltransferase</keyword>
<dbReference type="Proteomes" id="UP001254165">
    <property type="component" value="Unassembled WGS sequence"/>
</dbReference>
<dbReference type="CDD" id="cd02440">
    <property type="entry name" value="AdoMet_MTases"/>
    <property type="match status" value="1"/>
</dbReference>
<dbReference type="InterPro" id="IPR029063">
    <property type="entry name" value="SAM-dependent_MTases_sf"/>
</dbReference>
<evidence type="ECO:0000256" key="2">
    <source>
        <dbReference type="ARBA" id="ARBA00022679"/>
    </source>
</evidence>
<dbReference type="GO" id="GO:0008168">
    <property type="term" value="F:methyltransferase activity"/>
    <property type="evidence" value="ECO:0007669"/>
    <property type="project" value="UniProtKB-KW"/>
</dbReference>
<evidence type="ECO:0000313" key="5">
    <source>
        <dbReference type="EMBL" id="MDT8899244.1"/>
    </source>
</evidence>
<protein>
    <submittedName>
        <fullName evidence="5">Class I SAM-dependent methyltransferase</fullName>
        <ecNumber evidence="5">2.1.-.-</ecNumber>
    </submittedName>
</protein>
<keyword evidence="6" id="KW-1185">Reference proteome</keyword>
<feature type="domain" description="Methyltransferase" evidence="4">
    <location>
        <begin position="48"/>
        <end position="141"/>
    </location>
</feature>
<keyword evidence="2 5" id="KW-0808">Transferase</keyword>